<dbReference type="EMBL" id="CAUYUJ010005113">
    <property type="protein sequence ID" value="CAK0812316.1"/>
    <property type="molecule type" value="Genomic_DNA"/>
</dbReference>
<name>A0ABN9R1W7_9DINO</name>
<keyword evidence="4" id="KW-1185">Reference proteome</keyword>
<feature type="transmembrane region" description="Helical" evidence="2">
    <location>
        <begin position="40"/>
        <end position="59"/>
    </location>
</feature>
<keyword evidence="2" id="KW-0472">Membrane</keyword>
<gene>
    <name evidence="3" type="ORF">PCOR1329_LOCUS16636</name>
</gene>
<organism evidence="3 4">
    <name type="scientific">Prorocentrum cordatum</name>
    <dbReference type="NCBI Taxonomy" id="2364126"/>
    <lineage>
        <taxon>Eukaryota</taxon>
        <taxon>Sar</taxon>
        <taxon>Alveolata</taxon>
        <taxon>Dinophyceae</taxon>
        <taxon>Prorocentrales</taxon>
        <taxon>Prorocentraceae</taxon>
        <taxon>Prorocentrum</taxon>
    </lineage>
</organism>
<keyword evidence="2" id="KW-1133">Transmembrane helix</keyword>
<keyword evidence="2" id="KW-0812">Transmembrane</keyword>
<comment type="caution">
    <text evidence="3">The sequence shown here is derived from an EMBL/GenBank/DDBJ whole genome shotgun (WGS) entry which is preliminary data.</text>
</comment>
<evidence type="ECO:0000313" key="3">
    <source>
        <dbReference type="EMBL" id="CAK0812316.1"/>
    </source>
</evidence>
<evidence type="ECO:0000256" key="2">
    <source>
        <dbReference type="SAM" id="Phobius"/>
    </source>
</evidence>
<sequence>MVRAAVVIVLCTIIQTAILRNNDDDGFVQWLEDMEEAFNGAVGLTFAALTMLSILNMLIMTRTTIISEKLGDRAKGEHDANKKFIGVRLLLICSEVVPKAIDFFEIGTPQFEQVKKLTAPLSFLHVTAEQAEILKNTILSFGCLLAAIMNFIFWRSLNIEQAGLLDFTDMSRTYQNSSKEGNDHNGPSTSSVGDETQAFIS</sequence>
<dbReference type="Proteomes" id="UP001189429">
    <property type="component" value="Unassembled WGS sequence"/>
</dbReference>
<accession>A0ABN9R1W7</accession>
<reference evidence="3" key="1">
    <citation type="submission" date="2023-10" db="EMBL/GenBank/DDBJ databases">
        <authorList>
            <person name="Chen Y."/>
            <person name="Shah S."/>
            <person name="Dougan E. K."/>
            <person name="Thang M."/>
            <person name="Chan C."/>
        </authorList>
    </citation>
    <scope>NUCLEOTIDE SEQUENCE [LARGE SCALE GENOMIC DNA]</scope>
</reference>
<evidence type="ECO:0000256" key="1">
    <source>
        <dbReference type="SAM" id="MobiDB-lite"/>
    </source>
</evidence>
<evidence type="ECO:0000313" key="4">
    <source>
        <dbReference type="Proteomes" id="UP001189429"/>
    </source>
</evidence>
<feature type="transmembrane region" description="Helical" evidence="2">
    <location>
        <begin position="138"/>
        <end position="157"/>
    </location>
</feature>
<feature type="region of interest" description="Disordered" evidence="1">
    <location>
        <begin position="175"/>
        <end position="195"/>
    </location>
</feature>
<protein>
    <submittedName>
        <fullName evidence="3">Uncharacterized protein</fullName>
    </submittedName>
</protein>
<proteinExistence type="predicted"/>